<dbReference type="EMBL" id="BBSA01000019">
    <property type="protein sequence ID" value="GAM65387.1"/>
    <property type="molecule type" value="Genomic_DNA"/>
</dbReference>
<name>A0A0B8PL07_9VIBR</name>
<sequence length="38" mass="4297">MGMVLAIIIAFVDLEQSVIRLREIWKGDTSAESREESC</sequence>
<dbReference type="AlphaFoldDB" id="A0A0B8PL07"/>
<accession>A0A0B8PL07</accession>
<evidence type="ECO:0000313" key="2">
    <source>
        <dbReference type="Proteomes" id="UP000031670"/>
    </source>
</evidence>
<reference evidence="1 2" key="2">
    <citation type="submission" date="2015-01" db="EMBL/GenBank/DDBJ databases">
        <authorList>
            <consortium name="NBRP consortium"/>
            <person name="Sawabe T."/>
            <person name="Meirelles P."/>
            <person name="Feng G."/>
            <person name="Sayaka M."/>
            <person name="Hattori M."/>
            <person name="Ohkuma M."/>
        </authorList>
    </citation>
    <scope>NUCLEOTIDE SEQUENCE [LARGE SCALE GENOMIC DNA]</scope>
    <source>
        <strain evidence="1 2">JCM19232</strain>
    </source>
</reference>
<evidence type="ECO:0000313" key="1">
    <source>
        <dbReference type="EMBL" id="GAM65387.1"/>
    </source>
</evidence>
<proteinExistence type="predicted"/>
<dbReference type="Proteomes" id="UP000031670">
    <property type="component" value="Unassembled WGS sequence"/>
</dbReference>
<protein>
    <submittedName>
        <fullName evidence="1">Uncharacterized protein</fullName>
    </submittedName>
</protein>
<gene>
    <name evidence="1" type="ORF">JCM19232_2987</name>
</gene>
<reference evidence="1 2" key="1">
    <citation type="submission" date="2015-01" db="EMBL/GenBank/DDBJ databases">
        <title>Vibrio sp. C5 JCM 19232 whole genome shotgun sequence.</title>
        <authorList>
            <person name="Sawabe T."/>
            <person name="Meirelles P."/>
            <person name="Feng G."/>
            <person name="Sayaka M."/>
            <person name="Hattori M."/>
            <person name="Ohkuma M."/>
        </authorList>
    </citation>
    <scope>NUCLEOTIDE SEQUENCE [LARGE SCALE GENOMIC DNA]</scope>
    <source>
        <strain evidence="1 2">JCM19232</strain>
    </source>
</reference>
<organism evidence="1 2">
    <name type="scientific">Vibrio ishigakensis</name>
    <dbReference type="NCBI Taxonomy" id="1481914"/>
    <lineage>
        <taxon>Bacteria</taxon>
        <taxon>Pseudomonadati</taxon>
        <taxon>Pseudomonadota</taxon>
        <taxon>Gammaproteobacteria</taxon>
        <taxon>Vibrionales</taxon>
        <taxon>Vibrionaceae</taxon>
        <taxon>Vibrio</taxon>
    </lineage>
</organism>
<comment type="caution">
    <text evidence="1">The sequence shown here is derived from an EMBL/GenBank/DDBJ whole genome shotgun (WGS) entry which is preliminary data.</text>
</comment>